<feature type="domain" description="NolW-like" evidence="13">
    <location>
        <begin position="191"/>
        <end position="259"/>
    </location>
</feature>
<evidence type="ECO:0000256" key="10">
    <source>
        <dbReference type="RuleBase" id="RU004004"/>
    </source>
</evidence>
<feature type="domain" description="NolW-like" evidence="13">
    <location>
        <begin position="267"/>
        <end position="346"/>
    </location>
</feature>
<organism evidence="15 16">
    <name type="scientific">Vibrio porteresiae DSM 19223</name>
    <dbReference type="NCBI Taxonomy" id="1123496"/>
    <lineage>
        <taxon>Bacteria</taxon>
        <taxon>Pseudomonadati</taxon>
        <taxon>Pseudomonadota</taxon>
        <taxon>Gammaproteobacteria</taxon>
        <taxon>Vibrionales</taxon>
        <taxon>Vibrionaceae</taxon>
        <taxon>Vibrio</taxon>
    </lineage>
</organism>
<reference evidence="15 16" key="1">
    <citation type="submission" date="2023-11" db="EMBL/GenBank/DDBJ databases">
        <title>Plant-associative lifestyle of Vibrio porteresiae and its evolutionary dynamics.</title>
        <authorList>
            <person name="Rameshkumar N."/>
            <person name="Kirti K."/>
        </authorList>
    </citation>
    <scope>NUCLEOTIDE SEQUENCE [LARGE SCALE GENOMIC DNA]</scope>
    <source>
        <strain evidence="15 16">MSSRF30</strain>
    </source>
</reference>
<dbReference type="InterPro" id="IPR050810">
    <property type="entry name" value="Bact_Secretion_Sys_Channel"/>
</dbReference>
<protein>
    <submittedName>
        <fullName evidence="15">Type II secretion system secretin GspD</fullName>
    </submittedName>
</protein>
<keyword evidence="5" id="KW-0812">Transmembrane</keyword>
<evidence type="ECO:0000313" key="16">
    <source>
        <dbReference type="Proteomes" id="UP001304071"/>
    </source>
</evidence>
<keyword evidence="3 10" id="KW-0813">Transport</keyword>
<dbReference type="InterPro" id="IPR001775">
    <property type="entry name" value="GspD/PilQ"/>
</dbReference>
<dbReference type="InterPro" id="IPR004846">
    <property type="entry name" value="T2SS/T3SS_dom"/>
</dbReference>
<feature type="domain" description="GspD-like N0" evidence="14">
    <location>
        <begin position="30"/>
        <end position="99"/>
    </location>
</feature>
<proteinExistence type="inferred from homology"/>
<dbReference type="InterPro" id="IPR038591">
    <property type="entry name" value="NolW-like_sf"/>
</dbReference>
<evidence type="ECO:0000313" key="15">
    <source>
        <dbReference type="EMBL" id="WPC73979.1"/>
    </source>
</evidence>
<evidence type="ECO:0000256" key="6">
    <source>
        <dbReference type="ARBA" id="ARBA00022729"/>
    </source>
</evidence>
<dbReference type="Gene3D" id="3.30.1370.120">
    <property type="match status" value="3"/>
</dbReference>
<dbReference type="PANTHER" id="PTHR30332:SF24">
    <property type="entry name" value="SECRETIN GSPD-RELATED"/>
    <property type="match status" value="1"/>
</dbReference>
<comment type="similarity">
    <text evidence="2">Belongs to the bacterial secretin family. GSP D subfamily.</text>
</comment>
<evidence type="ECO:0000256" key="7">
    <source>
        <dbReference type="ARBA" id="ARBA00022927"/>
    </source>
</evidence>
<dbReference type="PRINTS" id="PR00811">
    <property type="entry name" value="BCTERIALGSPD"/>
</dbReference>
<keyword evidence="8" id="KW-0472">Membrane</keyword>
<keyword evidence="7" id="KW-0653">Protein transport</keyword>
<gene>
    <name evidence="15" type="primary">gspD</name>
    <name evidence="15" type="ORF">R8Z52_01440</name>
</gene>
<evidence type="ECO:0000256" key="1">
    <source>
        <dbReference type="ARBA" id="ARBA00004442"/>
    </source>
</evidence>
<evidence type="ECO:0000259" key="12">
    <source>
        <dbReference type="Pfam" id="PF00263"/>
    </source>
</evidence>
<feature type="domain" description="Type II/III secretion system secretin-like" evidence="12">
    <location>
        <begin position="452"/>
        <end position="613"/>
    </location>
</feature>
<dbReference type="Proteomes" id="UP001304071">
    <property type="component" value="Chromosome 1"/>
</dbReference>
<dbReference type="RefSeq" id="WP_261893989.1">
    <property type="nucleotide sequence ID" value="NZ_AP024895.1"/>
</dbReference>
<evidence type="ECO:0000256" key="5">
    <source>
        <dbReference type="ARBA" id="ARBA00022692"/>
    </source>
</evidence>
<feature type="chain" id="PRO_5046134624" evidence="11">
    <location>
        <begin position="25"/>
        <end position="676"/>
    </location>
</feature>
<evidence type="ECO:0000256" key="9">
    <source>
        <dbReference type="ARBA" id="ARBA00023237"/>
    </source>
</evidence>
<name>A0ABZ0QC01_9VIBR</name>
<dbReference type="InterPro" id="IPR013356">
    <property type="entry name" value="T2SS_GspD"/>
</dbReference>
<dbReference type="InterPro" id="IPR004845">
    <property type="entry name" value="T2SS_GspD_CS"/>
</dbReference>
<evidence type="ECO:0000256" key="4">
    <source>
        <dbReference type="ARBA" id="ARBA00022452"/>
    </source>
</evidence>
<keyword evidence="9" id="KW-0998">Cell outer membrane</keyword>
<evidence type="ECO:0000259" key="14">
    <source>
        <dbReference type="Pfam" id="PF21305"/>
    </source>
</evidence>
<dbReference type="InterPro" id="IPR049371">
    <property type="entry name" value="GspD-like_N0"/>
</dbReference>
<feature type="signal peptide" evidence="11">
    <location>
        <begin position="1"/>
        <end position="24"/>
    </location>
</feature>
<keyword evidence="4" id="KW-1134">Transmembrane beta strand</keyword>
<sequence>MKHWLKKSTWLIAAATMLTPTAWANEFSASFKGTDIQEFINIVGRNLEKTIIVDPAVRGKIDVRSYDTLDEKQYYSFFLNVLQVYGFAVVPMDNGVLKVVKSKDAKTAAIPVLGDNDRAAGDEVITQVVSVKNVSVRELSPLLRQLIDNAGAGNVVHYDPANIILLTGRAAVVNRLADIVHRVDQAGDKDVEVVELKNASASEMVRIVEALSKSNDAKNTPEFLQPKFVADERTNSILISGDPKVRARMRSLIEKMDVEMAVQGNNRVVYLKYAKAEDLVDVLKGVSDSMLKSKKGSGDKASSGSQRSDVIISAHKETNSLVISAPQDVMKSLLDIIKQLDIRRAQVLIEALIVEMSETAGMSLGVQWGSLESGSVIQYGNSGTSISSVMIGREEAKDQTSTSYYYDNSGVRHSYDTTESGDYSDLADTLSSTTGAAVSIMMGDWESLITAVSNTSDTNILSSPSITVMDNGEASVVVGEEVPVITGSTTGSDNSNPFQTVDRKEVGIKLKVIPQINEGDSVQLHIEQEVSSVLGASGAVDVRFAKRQLNTSVMVRDGQMLVLGGLIDDRTAESESKVPWLGDIPIIGQLFRSNSTEKEKRNLMVFIKPTIIRNGVTADGITQRKYNYIRAEQLYKSEKGLKLMEDQTIPVLPKFGDERRHAAEIQAFIDQMEEKQ</sequence>
<dbReference type="PRINTS" id="PR01032">
    <property type="entry name" value="PHAGEIV"/>
</dbReference>
<accession>A0ABZ0QC01</accession>
<dbReference type="EMBL" id="CP138203">
    <property type="protein sequence ID" value="WPC73979.1"/>
    <property type="molecule type" value="Genomic_DNA"/>
</dbReference>
<dbReference type="InterPro" id="IPR005644">
    <property type="entry name" value="NolW-like"/>
</dbReference>
<evidence type="ECO:0000256" key="3">
    <source>
        <dbReference type="ARBA" id="ARBA00022448"/>
    </source>
</evidence>
<evidence type="ECO:0000259" key="13">
    <source>
        <dbReference type="Pfam" id="PF03958"/>
    </source>
</evidence>
<dbReference type="PANTHER" id="PTHR30332">
    <property type="entry name" value="PROBABLE GENERAL SECRETION PATHWAY PROTEIN D"/>
    <property type="match status" value="1"/>
</dbReference>
<keyword evidence="6 11" id="KW-0732">Signal</keyword>
<dbReference type="PROSITE" id="PS00875">
    <property type="entry name" value="T2SP_D"/>
    <property type="match status" value="1"/>
</dbReference>
<evidence type="ECO:0000256" key="11">
    <source>
        <dbReference type="SAM" id="SignalP"/>
    </source>
</evidence>
<evidence type="ECO:0000256" key="8">
    <source>
        <dbReference type="ARBA" id="ARBA00023136"/>
    </source>
</evidence>
<evidence type="ECO:0000256" key="2">
    <source>
        <dbReference type="ARBA" id="ARBA00006980"/>
    </source>
</evidence>
<dbReference type="NCBIfam" id="TIGR02517">
    <property type="entry name" value="type_II_gspD"/>
    <property type="match status" value="1"/>
</dbReference>
<dbReference type="Pfam" id="PF00263">
    <property type="entry name" value="Secretin"/>
    <property type="match status" value="1"/>
</dbReference>
<feature type="domain" description="NolW-like" evidence="13">
    <location>
        <begin position="126"/>
        <end position="188"/>
    </location>
</feature>
<comment type="subcellular location">
    <subcellularLocation>
        <location evidence="1 10">Cell outer membrane</location>
    </subcellularLocation>
</comment>
<dbReference type="Pfam" id="PF21305">
    <property type="entry name" value="type_II_gspD_N0"/>
    <property type="match status" value="1"/>
</dbReference>
<keyword evidence="16" id="KW-1185">Reference proteome</keyword>
<dbReference type="Pfam" id="PF03958">
    <property type="entry name" value="Secretin_N"/>
    <property type="match status" value="3"/>
</dbReference>